<dbReference type="GeneID" id="111022170"/>
<reference evidence="3" key="1">
    <citation type="submission" date="2025-08" db="UniProtKB">
        <authorList>
            <consortium name="RefSeq"/>
        </authorList>
    </citation>
    <scope>IDENTIFICATION</scope>
    <source>
        <strain evidence="3">OHB3-1</strain>
    </source>
</reference>
<organism evidence="2 3">
    <name type="scientific">Momordica charantia</name>
    <name type="common">Bitter gourd</name>
    <name type="synonym">Balsam pear</name>
    <dbReference type="NCBI Taxonomy" id="3673"/>
    <lineage>
        <taxon>Eukaryota</taxon>
        <taxon>Viridiplantae</taxon>
        <taxon>Streptophyta</taxon>
        <taxon>Embryophyta</taxon>
        <taxon>Tracheophyta</taxon>
        <taxon>Spermatophyta</taxon>
        <taxon>Magnoliopsida</taxon>
        <taxon>eudicotyledons</taxon>
        <taxon>Gunneridae</taxon>
        <taxon>Pentapetalae</taxon>
        <taxon>rosids</taxon>
        <taxon>fabids</taxon>
        <taxon>Cucurbitales</taxon>
        <taxon>Cucurbitaceae</taxon>
        <taxon>Momordiceae</taxon>
        <taxon>Momordica</taxon>
    </lineage>
</organism>
<evidence type="ECO:0000256" key="1">
    <source>
        <dbReference type="SAM" id="MobiDB-lite"/>
    </source>
</evidence>
<dbReference type="PANTHER" id="PTHR36747:SF1">
    <property type="entry name" value="HYDROXYPROLINE-RICH GLYCOPROTEIN FAMILY PROTEIN"/>
    <property type="match status" value="1"/>
</dbReference>
<dbReference type="KEGG" id="mcha:111022170"/>
<dbReference type="AlphaFoldDB" id="A0A6J1DLV5"/>
<protein>
    <submittedName>
        <fullName evidence="3">Uncharacterized protein LOC111022170</fullName>
    </submittedName>
</protein>
<dbReference type="RefSeq" id="XP_022155023.1">
    <property type="nucleotide sequence ID" value="XM_022299331.1"/>
</dbReference>
<feature type="compositionally biased region" description="Polar residues" evidence="1">
    <location>
        <begin position="78"/>
        <end position="90"/>
    </location>
</feature>
<evidence type="ECO:0000313" key="2">
    <source>
        <dbReference type="Proteomes" id="UP000504603"/>
    </source>
</evidence>
<proteinExistence type="predicted"/>
<keyword evidence="2" id="KW-1185">Reference proteome</keyword>
<dbReference type="Proteomes" id="UP000504603">
    <property type="component" value="Unplaced"/>
</dbReference>
<sequence>MEIPIQASIPSSPNQSECTDFESKLTISDQQPEISGAGDGDGLLKHPESPAQIGKLTPAGETPATPEFETPKKEKARSQNQSEKSNSEMKTATPVEKAEDETEKKRILVPKNGSMDRLKVPKSPNPAGKVKFSGIELPKNGTPNRLKVPKAFKYPERYMSPTDLMMSPISKGLLARTRKGAVPSKMHELRIREMSLVYQGE</sequence>
<dbReference type="PANTHER" id="PTHR36747">
    <property type="entry name" value="HYDROXYPROLINE-RICH GLYCOPROTEIN FAMILY PROTEIN"/>
    <property type="match status" value="1"/>
</dbReference>
<evidence type="ECO:0000313" key="3">
    <source>
        <dbReference type="RefSeq" id="XP_022155023.1"/>
    </source>
</evidence>
<name>A0A6J1DLV5_MOMCH</name>
<feature type="region of interest" description="Disordered" evidence="1">
    <location>
        <begin position="1"/>
        <end position="145"/>
    </location>
</feature>
<dbReference type="OrthoDB" id="1903715at2759"/>
<feature type="compositionally biased region" description="Polar residues" evidence="1">
    <location>
        <begin position="8"/>
        <end position="18"/>
    </location>
</feature>
<accession>A0A6J1DLV5</accession>
<gene>
    <name evidence="3" type="primary">LOC111022170</name>
</gene>